<dbReference type="GO" id="GO:0016887">
    <property type="term" value="F:ATP hydrolysis activity"/>
    <property type="evidence" value="ECO:0007669"/>
    <property type="project" value="InterPro"/>
</dbReference>
<dbReference type="SUPFAM" id="SSF52540">
    <property type="entry name" value="P-loop containing nucleoside triphosphate hydrolases"/>
    <property type="match status" value="1"/>
</dbReference>
<keyword evidence="7" id="KW-1185">Reference proteome</keyword>
<dbReference type="AlphaFoldDB" id="A0A1A6C5F2"/>
<reference evidence="6 7" key="1">
    <citation type="journal article" date="2014" name="Genome Announc.">
        <title>Draft Genome Sequence of the Iron-Oxidizing, Acidophilic, and Halotolerant 'Thiobacillus prosperus' Type Strain DSM 5130.</title>
        <authorList>
            <person name="Ossandon F.J."/>
            <person name="Cardenas J.P."/>
            <person name="Corbett M."/>
            <person name="Quatrini R."/>
            <person name="Holmes D.S."/>
            <person name="Watkin E."/>
        </authorList>
    </citation>
    <scope>NUCLEOTIDE SEQUENCE [LARGE SCALE GENOMIC DNA]</scope>
    <source>
        <strain evidence="6 7">DSM 5130</strain>
    </source>
</reference>
<dbReference type="FunFam" id="3.40.50.300:FF:000032">
    <property type="entry name" value="Export ABC transporter ATP-binding protein"/>
    <property type="match status" value="1"/>
</dbReference>
<evidence type="ECO:0000256" key="2">
    <source>
        <dbReference type="ARBA" id="ARBA00022741"/>
    </source>
</evidence>
<dbReference type="InterPro" id="IPR027417">
    <property type="entry name" value="P-loop_NTPase"/>
</dbReference>
<dbReference type="InterPro" id="IPR003439">
    <property type="entry name" value="ABC_transporter-like_ATP-bd"/>
</dbReference>
<evidence type="ECO:0000313" key="7">
    <source>
        <dbReference type="Proteomes" id="UP000029273"/>
    </source>
</evidence>
<dbReference type="InterPro" id="IPR017871">
    <property type="entry name" value="ABC_transporter-like_CS"/>
</dbReference>
<dbReference type="PANTHER" id="PTHR42798">
    <property type="entry name" value="LIPOPROTEIN-RELEASING SYSTEM ATP-BINDING PROTEIN LOLD"/>
    <property type="match status" value="1"/>
</dbReference>
<evidence type="ECO:0000313" key="6">
    <source>
        <dbReference type="EMBL" id="OBS09775.1"/>
    </source>
</evidence>
<dbReference type="CDD" id="cd03255">
    <property type="entry name" value="ABC_MJ0796_LolCDE_FtsE"/>
    <property type="match status" value="1"/>
</dbReference>
<dbReference type="GO" id="GO:0005524">
    <property type="term" value="F:ATP binding"/>
    <property type="evidence" value="ECO:0007669"/>
    <property type="project" value="UniProtKB-KW"/>
</dbReference>
<keyword evidence="2" id="KW-0547">Nucleotide-binding</keyword>
<evidence type="ECO:0000256" key="3">
    <source>
        <dbReference type="ARBA" id="ARBA00022840"/>
    </source>
</evidence>
<dbReference type="EMBL" id="JQSG02000002">
    <property type="protein sequence ID" value="OBS09775.1"/>
    <property type="molecule type" value="Genomic_DNA"/>
</dbReference>
<dbReference type="InterPro" id="IPR017911">
    <property type="entry name" value="MacB-like_ATP-bd"/>
</dbReference>
<proteinExistence type="inferred from homology"/>
<keyword evidence="3" id="KW-0067">ATP-binding</keyword>
<dbReference type="InterPro" id="IPR003593">
    <property type="entry name" value="AAA+_ATPase"/>
</dbReference>
<evidence type="ECO:0000259" key="5">
    <source>
        <dbReference type="PROSITE" id="PS50893"/>
    </source>
</evidence>
<evidence type="ECO:0000256" key="4">
    <source>
        <dbReference type="ARBA" id="ARBA00038388"/>
    </source>
</evidence>
<dbReference type="PROSITE" id="PS50893">
    <property type="entry name" value="ABC_TRANSPORTER_2"/>
    <property type="match status" value="1"/>
</dbReference>
<dbReference type="SMART" id="SM00382">
    <property type="entry name" value="AAA"/>
    <property type="match status" value="1"/>
</dbReference>
<dbReference type="STRING" id="160660.BJI67_05960"/>
<comment type="caution">
    <text evidence="6">The sequence shown here is derived from an EMBL/GenBank/DDBJ whole genome shotgun (WGS) entry which is preliminary data.</text>
</comment>
<dbReference type="GO" id="GO:1902495">
    <property type="term" value="C:transmembrane transporter complex"/>
    <property type="evidence" value="ECO:0007669"/>
    <property type="project" value="UniProtKB-ARBA"/>
</dbReference>
<gene>
    <name evidence="6" type="ORF">Thpro_020825</name>
</gene>
<protein>
    <submittedName>
        <fullName evidence="6">ABC transporter</fullName>
    </submittedName>
</protein>
<name>A0A1A6C5F2_9GAMM</name>
<organism evidence="6 7">
    <name type="scientific">Acidihalobacter prosperus</name>
    <dbReference type="NCBI Taxonomy" id="160660"/>
    <lineage>
        <taxon>Bacteria</taxon>
        <taxon>Pseudomonadati</taxon>
        <taxon>Pseudomonadota</taxon>
        <taxon>Gammaproteobacteria</taxon>
        <taxon>Chromatiales</taxon>
        <taxon>Ectothiorhodospiraceae</taxon>
        <taxon>Acidihalobacter</taxon>
    </lineage>
</organism>
<comment type="similarity">
    <text evidence="4">Belongs to the ABC transporter superfamily. Macrolide exporter (TC 3.A.1.122) family.</text>
</comment>
<feature type="domain" description="ABC transporter" evidence="5">
    <location>
        <begin position="2"/>
        <end position="219"/>
    </location>
</feature>
<keyword evidence="1" id="KW-0813">Transport</keyword>
<dbReference type="Gene3D" id="3.40.50.300">
    <property type="entry name" value="P-loop containing nucleotide triphosphate hydrolases"/>
    <property type="match status" value="1"/>
</dbReference>
<dbReference type="Pfam" id="PF00005">
    <property type="entry name" value="ABC_tran"/>
    <property type="match status" value="1"/>
</dbReference>
<sequence>MQRLRHQYQDGERRHVVLDGVDVRFDRAESVALLGASGSGKSTLLNLIAGIEPPVAGQVWVAGVELSRLGERERTLFRRRHIGFIYQFFNLIPNLTLLENVRLPRELNGARPREARQLALDLLRRVGLDDRAGAYPEQVSGGEQQRVAIARALAHRPALILADEPTGSLDAATGAEVLGLLLDAVRSDGTTLLMVTHSESVAEAAQRRLRLTDGKLVPA</sequence>
<dbReference type="PANTHER" id="PTHR42798:SF2">
    <property type="entry name" value="ABC TRANSPORTER ATP-BINDING PROTEIN MG467-RELATED"/>
    <property type="match status" value="1"/>
</dbReference>
<dbReference type="Proteomes" id="UP000029273">
    <property type="component" value="Unassembled WGS sequence"/>
</dbReference>
<dbReference type="GO" id="GO:0022857">
    <property type="term" value="F:transmembrane transporter activity"/>
    <property type="evidence" value="ECO:0007669"/>
    <property type="project" value="UniProtKB-ARBA"/>
</dbReference>
<accession>A0A1A6C5F2</accession>
<dbReference type="PROSITE" id="PS00211">
    <property type="entry name" value="ABC_TRANSPORTER_1"/>
    <property type="match status" value="1"/>
</dbReference>
<evidence type="ECO:0000256" key="1">
    <source>
        <dbReference type="ARBA" id="ARBA00022448"/>
    </source>
</evidence>